<sequence length="154" mass="16157">MSTEAENPFQTPTAELLAPTTGSEHLCLYSIPGVGLATFFGTPLAGAYVTAANLKAMGRGAETGKLWAVSIVFFIAIIVAGALLPENVPAIVFGVVQVMAMNAYARQLFGTPLDRHKAAGGAFFSLWRSVGIGLLFLLAFIVAMVPILLLFGLV</sequence>
<gene>
    <name evidence="2" type="ORF">TUM18999_49350</name>
    <name evidence="3" type="ORF">TUM20286_02720</name>
</gene>
<dbReference type="Proteomes" id="UP001054892">
    <property type="component" value="Unassembled WGS sequence"/>
</dbReference>
<keyword evidence="1" id="KW-0812">Transmembrane</keyword>
<dbReference type="AlphaFoldDB" id="A0A6J4ECJ6"/>
<dbReference type="RefSeq" id="WP_173172897.1">
    <property type="nucleotide sequence ID" value="NZ_AP023189.1"/>
</dbReference>
<evidence type="ECO:0000313" key="2">
    <source>
        <dbReference type="EMBL" id="BCG26744.1"/>
    </source>
</evidence>
<evidence type="ECO:0000313" key="3">
    <source>
        <dbReference type="EMBL" id="GJN50520.1"/>
    </source>
</evidence>
<keyword evidence="5" id="KW-1185">Reference proteome</keyword>
<feature type="transmembrane region" description="Helical" evidence="1">
    <location>
        <begin position="66"/>
        <end position="84"/>
    </location>
</feature>
<feature type="transmembrane region" description="Helical" evidence="1">
    <location>
        <begin position="130"/>
        <end position="153"/>
    </location>
</feature>
<name>A0A6J4ECJ6_9PSED</name>
<organism evidence="2 4">
    <name type="scientific">Pseudomonas tohonis</name>
    <dbReference type="NCBI Taxonomy" id="2725477"/>
    <lineage>
        <taxon>Bacteria</taxon>
        <taxon>Pseudomonadati</taxon>
        <taxon>Pseudomonadota</taxon>
        <taxon>Gammaproteobacteria</taxon>
        <taxon>Pseudomonadales</taxon>
        <taxon>Pseudomonadaceae</taxon>
        <taxon>Pseudomonas</taxon>
    </lineage>
</organism>
<reference evidence="2 4" key="1">
    <citation type="submission" date="2020-05" db="EMBL/GenBank/DDBJ databases">
        <title>Characterization of novel class B3 metallo-beta-lactamase from novel Pseudomonas species.</title>
        <authorList>
            <person name="Yamada K."/>
            <person name="Aoki K."/>
            <person name="Ishii Y."/>
        </authorList>
    </citation>
    <scope>NUCLEOTIDE SEQUENCE [LARGE SCALE GENOMIC DNA]</scope>
    <source>
        <strain evidence="2 4">TUM18999</strain>
        <strain evidence="3 5">TUM20286</strain>
    </source>
</reference>
<dbReference type="KEGG" id="ptw:TUM18999_49350"/>
<feature type="transmembrane region" description="Helical" evidence="1">
    <location>
        <begin position="29"/>
        <end position="54"/>
    </location>
</feature>
<evidence type="ECO:0000313" key="4">
    <source>
        <dbReference type="Proteomes" id="UP000509383"/>
    </source>
</evidence>
<keyword evidence="1" id="KW-0472">Membrane</keyword>
<dbReference type="EMBL" id="BQKM01000001">
    <property type="protein sequence ID" value="GJN50520.1"/>
    <property type="molecule type" value="Genomic_DNA"/>
</dbReference>
<proteinExistence type="predicted"/>
<feature type="transmembrane region" description="Helical" evidence="1">
    <location>
        <begin position="90"/>
        <end position="109"/>
    </location>
</feature>
<dbReference type="EMBL" id="AP023189">
    <property type="protein sequence ID" value="BCG26744.1"/>
    <property type="molecule type" value="Genomic_DNA"/>
</dbReference>
<accession>A0A6J4ECJ6</accession>
<keyword evidence="1" id="KW-1133">Transmembrane helix</keyword>
<dbReference type="Proteomes" id="UP000509383">
    <property type="component" value="Chromosome"/>
</dbReference>
<evidence type="ECO:0000256" key="1">
    <source>
        <dbReference type="SAM" id="Phobius"/>
    </source>
</evidence>
<protein>
    <submittedName>
        <fullName evidence="2">Uncharacterized protein</fullName>
    </submittedName>
</protein>
<evidence type="ECO:0000313" key="5">
    <source>
        <dbReference type="Proteomes" id="UP001054892"/>
    </source>
</evidence>